<dbReference type="InterPro" id="IPR036390">
    <property type="entry name" value="WH_DNA-bd_sf"/>
</dbReference>
<dbReference type="GO" id="GO:0006950">
    <property type="term" value="P:response to stress"/>
    <property type="evidence" value="ECO:0007669"/>
    <property type="project" value="TreeGrafter"/>
</dbReference>
<keyword evidence="3" id="KW-1185">Reference proteome</keyword>
<dbReference type="InterPro" id="IPR011991">
    <property type="entry name" value="ArsR-like_HTH"/>
</dbReference>
<evidence type="ECO:0000259" key="1">
    <source>
        <dbReference type="PROSITE" id="PS50995"/>
    </source>
</evidence>
<dbReference type="Gene3D" id="1.10.10.10">
    <property type="entry name" value="Winged helix-like DNA-binding domain superfamily/Winged helix DNA-binding domain"/>
    <property type="match status" value="1"/>
</dbReference>
<evidence type="ECO:0000313" key="2">
    <source>
        <dbReference type="EMBL" id="GER89469.1"/>
    </source>
</evidence>
<dbReference type="PRINTS" id="PR00598">
    <property type="entry name" value="HTHMARR"/>
</dbReference>
<feature type="domain" description="HTH marR-type" evidence="1">
    <location>
        <begin position="5"/>
        <end position="142"/>
    </location>
</feature>
<dbReference type="Proteomes" id="UP000326912">
    <property type="component" value="Unassembled WGS sequence"/>
</dbReference>
<accession>A0A5J4KTT6</accession>
<dbReference type="EMBL" id="BKZW01000001">
    <property type="protein sequence ID" value="GER89469.1"/>
    <property type="molecule type" value="Genomic_DNA"/>
</dbReference>
<name>A0A5J4KTT6_9CHLR</name>
<gene>
    <name evidence="2" type="ORF">KDW_36310</name>
</gene>
<dbReference type="Pfam" id="PF01047">
    <property type="entry name" value="MarR"/>
    <property type="match status" value="1"/>
</dbReference>
<dbReference type="RefSeq" id="WP_198925317.1">
    <property type="nucleotide sequence ID" value="NZ_BKZW01000001.1"/>
</dbReference>
<protein>
    <submittedName>
        <fullName evidence="2">Transcriptional regulator</fullName>
    </submittedName>
</protein>
<dbReference type="SUPFAM" id="SSF46785">
    <property type="entry name" value="Winged helix' DNA-binding domain"/>
    <property type="match status" value="1"/>
</dbReference>
<proteinExistence type="predicted"/>
<dbReference type="InterPro" id="IPR000835">
    <property type="entry name" value="HTH_MarR-typ"/>
</dbReference>
<dbReference type="SMART" id="SM00529">
    <property type="entry name" value="HTH_DTXR"/>
    <property type="match status" value="1"/>
</dbReference>
<dbReference type="GO" id="GO:0046914">
    <property type="term" value="F:transition metal ion binding"/>
    <property type="evidence" value="ECO:0007669"/>
    <property type="project" value="InterPro"/>
</dbReference>
<sequence>MYVQDNATARQLLRSFMQFDRAEWHKRSIEGCKPSEIKVLLCIKRNVAPPTQEMKVSEISRLLHVTSPMVTQLLKRLEADGLVERHSDPSDRRTVGIKLTEKGDLIATKAAEAFFASLHGLIEYLGEEQSQQLAELLISVSTYFNGKEAALQHTYWSGSEEA</sequence>
<evidence type="ECO:0000313" key="3">
    <source>
        <dbReference type="Proteomes" id="UP000326912"/>
    </source>
</evidence>
<organism evidence="2 3">
    <name type="scientific">Dictyobacter vulcani</name>
    <dbReference type="NCBI Taxonomy" id="2607529"/>
    <lineage>
        <taxon>Bacteria</taxon>
        <taxon>Bacillati</taxon>
        <taxon>Chloroflexota</taxon>
        <taxon>Ktedonobacteria</taxon>
        <taxon>Ktedonobacterales</taxon>
        <taxon>Dictyobacteraceae</taxon>
        <taxon>Dictyobacter</taxon>
    </lineage>
</organism>
<dbReference type="CDD" id="cd00090">
    <property type="entry name" value="HTH_ARSR"/>
    <property type="match status" value="1"/>
</dbReference>
<dbReference type="AlphaFoldDB" id="A0A5J4KTT6"/>
<dbReference type="InterPro" id="IPR039422">
    <property type="entry name" value="MarR/SlyA-like"/>
</dbReference>
<dbReference type="PANTHER" id="PTHR33164:SF43">
    <property type="entry name" value="HTH-TYPE TRANSCRIPTIONAL REPRESSOR YETL"/>
    <property type="match status" value="1"/>
</dbReference>
<dbReference type="PROSITE" id="PS50995">
    <property type="entry name" value="HTH_MARR_2"/>
    <property type="match status" value="1"/>
</dbReference>
<dbReference type="InterPro" id="IPR022689">
    <property type="entry name" value="Iron_dep_repressor"/>
</dbReference>
<comment type="caution">
    <text evidence="2">The sequence shown here is derived from an EMBL/GenBank/DDBJ whole genome shotgun (WGS) entry which is preliminary data.</text>
</comment>
<dbReference type="InterPro" id="IPR036388">
    <property type="entry name" value="WH-like_DNA-bd_sf"/>
</dbReference>
<dbReference type="PANTHER" id="PTHR33164">
    <property type="entry name" value="TRANSCRIPTIONAL REGULATOR, MARR FAMILY"/>
    <property type="match status" value="1"/>
</dbReference>
<dbReference type="SMART" id="SM00347">
    <property type="entry name" value="HTH_MARR"/>
    <property type="match status" value="1"/>
</dbReference>
<dbReference type="GO" id="GO:0003700">
    <property type="term" value="F:DNA-binding transcription factor activity"/>
    <property type="evidence" value="ECO:0007669"/>
    <property type="project" value="InterPro"/>
</dbReference>
<reference evidence="2 3" key="1">
    <citation type="submission" date="2019-10" db="EMBL/GenBank/DDBJ databases">
        <title>Dictyobacter vulcani sp. nov., within the class Ktedonobacteria, isolated from soil of volcanic Mt. Zao.</title>
        <authorList>
            <person name="Zheng Y."/>
            <person name="Wang C.M."/>
            <person name="Sakai Y."/>
            <person name="Abe K."/>
            <person name="Yokota A."/>
            <person name="Yabe S."/>
        </authorList>
    </citation>
    <scope>NUCLEOTIDE SEQUENCE [LARGE SCALE GENOMIC DNA]</scope>
    <source>
        <strain evidence="2 3">W12</strain>
    </source>
</reference>